<dbReference type="Proteomes" id="UP000248795">
    <property type="component" value="Unassembled WGS sequence"/>
</dbReference>
<gene>
    <name evidence="1" type="ORF">DK847_13165</name>
</gene>
<dbReference type="AlphaFoldDB" id="A0A2W2AKU6"/>
<sequence length="160" mass="17384">MPLSATAATIDSKTACRAEDVITSLAGVAPDKLDFFGKPKGQGSFACEAYFSFKLYAEVWTRINDLAATLKTTEAMCTINGLVTLPKLDALQMTYDITAAGQFTVTSVNNGLPTDARRLSGRLKAGLARLAALRDADDDTIYRQFARRNCPEADYPDEME</sequence>
<dbReference type="EMBL" id="QKVK01000006">
    <property type="protein sequence ID" value="PZF76155.1"/>
    <property type="molecule type" value="Genomic_DNA"/>
</dbReference>
<evidence type="ECO:0000313" key="2">
    <source>
        <dbReference type="Proteomes" id="UP000248795"/>
    </source>
</evidence>
<dbReference type="RefSeq" id="WP_111198991.1">
    <property type="nucleotide sequence ID" value="NZ_QKVK01000006.1"/>
</dbReference>
<comment type="caution">
    <text evidence="1">The sequence shown here is derived from an EMBL/GenBank/DDBJ whole genome shotgun (WGS) entry which is preliminary data.</text>
</comment>
<keyword evidence="2" id="KW-1185">Reference proteome</keyword>
<accession>A0A2W2AKU6</accession>
<reference evidence="2" key="1">
    <citation type="submission" date="2018-06" db="EMBL/GenBank/DDBJ databases">
        <title>Aestuariibacter litoralis strain KCTC 52945T.</title>
        <authorList>
            <person name="Li X."/>
            <person name="Salam N."/>
            <person name="Li J.-L."/>
            <person name="Chen Y.-M."/>
            <person name="Yang Z.-W."/>
            <person name="Zhang L.-Y."/>
            <person name="Han M.-X."/>
            <person name="Xiao M."/>
            <person name="Li W.-J."/>
        </authorList>
    </citation>
    <scope>NUCLEOTIDE SEQUENCE [LARGE SCALE GENOMIC DNA]</scope>
    <source>
        <strain evidence="2">KCTC 52945</strain>
    </source>
</reference>
<proteinExistence type="predicted"/>
<name>A0A2W2AKU6_9HYPH</name>
<protein>
    <submittedName>
        <fullName evidence="1">Uncharacterized protein</fullName>
    </submittedName>
</protein>
<evidence type="ECO:0000313" key="1">
    <source>
        <dbReference type="EMBL" id="PZF76155.1"/>
    </source>
</evidence>
<organism evidence="1 2">
    <name type="scientific">Aestuariivirga litoralis</name>
    <dbReference type="NCBI Taxonomy" id="2650924"/>
    <lineage>
        <taxon>Bacteria</taxon>
        <taxon>Pseudomonadati</taxon>
        <taxon>Pseudomonadota</taxon>
        <taxon>Alphaproteobacteria</taxon>
        <taxon>Hyphomicrobiales</taxon>
        <taxon>Aestuariivirgaceae</taxon>
        <taxon>Aestuariivirga</taxon>
    </lineage>
</organism>